<dbReference type="Pfam" id="PF22890">
    <property type="entry name" value="TPR_EMC2"/>
    <property type="match status" value="1"/>
</dbReference>
<evidence type="ECO:0000256" key="5">
    <source>
        <dbReference type="SAM" id="Phobius"/>
    </source>
</evidence>
<feature type="transmembrane region" description="Helical" evidence="5">
    <location>
        <begin position="385"/>
        <end position="407"/>
    </location>
</feature>
<evidence type="ECO:0000256" key="2">
    <source>
        <dbReference type="ARBA" id="ARBA00022803"/>
    </source>
</evidence>
<keyword evidence="5" id="KW-0812">Transmembrane</keyword>
<evidence type="ECO:0000313" key="7">
    <source>
        <dbReference type="EMBL" id="CAK9090397.1"/>
    </source>
</evidence>
<comment type="function">
    <text evidence="4">Part of the endoplasmic reticulum membrane protein complex (EMC) that enables the energy-independent insertion into endoplasmic reticulum membranes of newly synthesized membrane proteins.</text>
</comment>
<evidence type="ECO:0000256" key="4">
    <source>
        <dbReference type="RuleBase" id="RU367091"/>
    </source>
</evidence>
<gene>
    <name evidence="7" type="ORF">SCF082_LOCUS42638</name>
</gene>
<evidence type="ECO:0000259" key="6">
    <source>
        <dbReference type="Pfam" id="PF22890"/>
    </source>
</evidence>
<keyword evidence="4" id="KW-0256">Endoplasmic reticulum</keyword>
<keyword evidence="1" id="KW-0677">Repeat</keyword>
<protein>
    <recommendedName>
        <fullName evidence="4">ER membrane protein complex subunit 2</fullName>
    </recommendedName>
</protein>
<comment type="similarity">
    <text evidence="4">Belongs to the EMC2 family.</text>
</comment>
<feature type="transmembrane region" description="Helical" evidence="5">
    <location>
        <begin position="349"/>
        <end position="365"/>
    </location>
</feature>
<keyword evidence="8" id="KW-1185">Reference proteome</keyword>
<dbReference type="PANTHER" id="PTHR12760">
    <property type="entry name" value="TETRATRICOPEPTIDE REPEAT PROTEIN"/>
    <property type="match status" value="1"/>
</dbReference>
<dbReference type="Gene3D" id="1.25.40.10">
    <property type="entry name" value="Tetratricopeptide repeat domain"/>
    <property type="match status" value="1"/>
</dbReference>
<reference evidence="7 8" key="1">
    <citation type="submission" date="2024-02" db="EMBL/GenBank/DDBJ databases">
        <authorList>
            <person name="Chen Y."/>
            <person name="Shah S."/>
            <person name="Dougan E. K."/>
            <person name="Thang M."/>
            <person name="Chan C."/>
        </authorList>
    </citation>
    <scope>NUCLEOTIDE SEQUENCE [LARGE SCALE GENOMIC DNA]</scope>
</reference>
<feature type="transmembrane region" description="Helical" evidence="5">
    <location>
        <begin position="309"/>
        <end position="329"/>
    </location>
</feature>
<dbReference type="Proteomes" id="UP001642464">
    <property type="component" value="Unassembled WGS sequence"/>
</dbReference>
<name>A0ABP0QU11_9DINO</name>
<sequence length="540" mass="61189">MEQVFLAAAELGCDDWRDYCLKELTRNFPSSLRVERLKGIEKECQGEWKEAEKIYQKILSTKPEDTLAHKRLIAMYKQQSGKVPEAIESINKYLETFSTDSEVWHELGELYIEVGHLQRAAFCFEELIVHNPRSMYTILTYAELLYSTGDFEASRKYFSMASYLDETNLRALWGLATCNMALAEKDKAREKSLGPSDEHGAEPPVACERAKSRAAPVHVEKHQLSGARVQPLSGVRCQTGRKQKEDQNMAQGFLDFTHQGRHGHRIPWKQYGALAVWFVLLLIQYCVVRVVCQLQIPRDCHPDSSLLEVMYDFQVMFVMGFMLAILTGVHMPDRFAYLFCFSRPKPRGWVFLAVMLLIGPAWGSLDHIEVLSRISFTTDFFKKSVVNCLIGVLAANSFAVFLLGWHFYCAYRHNPLSGFLAYTCSRLAIWIFYALYLYVAANTAGVYVHLHHYIIGFLCAILAEFNHPISLLVLAGGTGIFVQGISVPWATSVDVAQLHCRATQTGFGRFRGVKHKKASLAKCVAVLKFGFRSRGVCRLG</sequence>
<dbReference type="InterPro" id="IPR019734">
    <property type="entry name" value="TPR_rpt"/>
</dbReference>
<dbReference type="PROSITE" id="PS50005">
    <property type="entry name" value="TPR"/>
    <property type="match status" value="1"/>
</dbReference>
<feature type="repeat" description="TPR" evidence="3">
    <location>
        <begin position="101"/>
        <end position="134"/>
    </location>
</feature>
<proteinExistence type="inferred from homology"/>
<feature type="transmembrane region" description="Helical" evidence="5">
    <location>
        <begin position="271"/>
        <end position="288"/>
    </location>
</feature>
<evidence type="ECO:0000256" key="1">
    <source>
        <dbReference type="ARBA" id="ARBA00022737"/>
    </source>
</evidence>
<comment type="caution">
    <text evidence="7">The sequence shown here is derived from an EMBL/GenBank/DDBJ whole genome shotgun (WGS) entry which is preliminary data.</text>
</comment>
<comment type="subunit">
    <text evidence="4">Component of the ER membrane protein complex (EMC).</text>
</comment>
<keyword evidence="4 5" id="KW-0472">Membrane</keyword>
<feature type="domain" description="EMC2 TPR-like" evidence="6">
    <location>
        <begin position="35"/>
        <end position="144"/>
    </location>
</feature>
<organism evidence="7 8">
    <name type="scientific">Durusdinium trenchii</name>
    <dbReference type="NCBI Taxonomy" id="1381693"/>
    <lineage>
        <taxon>Eukaryota</taxon>
        <taxon>Sar</taxon>
        <taxon>Alveolata</taxon>
        <taxon>Dinophyceae</taxon>
        <taxon>Suessiales</taxon>
        <taxon>Symbiodiniaceae</taxon>
        <taxon>Durusdinium</taxon>
    </lineage>
</organism>
<feature type="transmembrane region" description="Helical" evidence="5">
    <location>
        <begin position="419"/>
        <end position="439"/>
    </location>
</feature>
<keyword evidence="5" id="KW-1133">Transmembrane helix</keyword>
<dbReference type="SUPFAM" id="SSF48452">
    <property type="entry name" value="TPR-like"/>
    <property type="match status" value="1"/>
</dbReference>
<accession>A0ABP0QU11</accession>
<keyword evidence="2 3" id="KW-0802">TPR repeat</keyword>
<dbReference type="InterPro" id="IPR039856">
    <property type="entry name" value="EMC2-like"/>
</dbReference>
<evidence type="ECO:0000256" key="3">
    <source>
        <dbReference type="PROSITE-ProRule" id="PRU00339"/>
    </source>
</evidence>
<evidence type="ECO:0000313" key="8">
    <source>
        <dbReference type="Proteomes" id="UP001642464"/>
    </source>
</evidence>
<dbReference type="EMBL" id="CAXAMM010039995">
    <property type="protein sequence ID" value="CAK9090397.1"/>
    <property type="molecule type" value="Genomic_DNA"/>
</dbReference>
<comment type="subcellular location">
    <subcellularLocation>
        <location evidence="4">Endoplasmic reticulum membrane</location>
        <topology evidence="4">Peripheral membrane protein</topology>
        <orientation evidence="4">Cytoplasmic side</orientation>
    </subcellularLocation>
</comment>
<dbReference type="InterPro" id="IPR011990">
    <property type="entry name" value="TPR-like_helical_dom_sf"/>
</dbReference>
<dbReference type="SMART" id="SM00028">
    <property type="entry name" value="TPR"/>
    <property type="match status" value="3"/>
</dbReference>
<dbReference type="InterPro" id="IPR055217">
    <property type="entry name" value="TPR_EMC2"/>
</dbReference>